<dbReference type="Gene3D" id="1.25.40.20">
    <property type="entry name" value="Ankyrin repeat-containing domain"/>
    <property type="match status" value="2"/>
</dbReference>
<dbReference type="SMART" id="SM00698">
    <property type="entry name" value="MORN"/>
    <property type="match status" value="2"/>
</dbReference>
<keyword evidence="6" id="KW-1185">Reference proteome</keyword>
<organism evidence="4 6">
    <name type="scientific">Didymodactylos carnosus</name>
    <dbReference type="NCBI Taxonomy" id="1234261"/>
    <lineage>
        <taxon>Eukaryota</taxon>
        <taxon>Metazoa</taxon>
        <taxon>Spiralia</taxon>
        <taxon>Gnathifera</taxon>
        <taxon>Rotifera</taxon>
        <taxon>Eurotatoria</taxon>
        <taxon>Bdelloidea</taxon>
        <taxon>Philodinida</taxon>
        <taxon>Philodinidae</taxon>
        <taxon>Didymodactylos</taxon>
    </lineage>
</organism>
<feature type="repeat" description="ANK" evidence="3">
    <location>
        <begin position="225"/>
        <end position="257"/>
    </location>
</feature>
<dbReference type="OrthoDB" id="10071877at2759"/>
<accession>A0A815KJU1</accession>
<dbReference type="Pfam" id="PF02493">
    <property type="entry name" value="MORN"/>
    <property type="match status" value="2"/>
</dbReference>
<evidence type="ECO:0000256" key="1">
    <source>
        <dbReference type="ARBA" id="ARBA00022737"/>
    </source>
</evidence>
<dbReference type="Proteomes" id="UP000681722">
    <property type="component" value="Unassembled WGS sequence"/>
</dbReference>
<proteinExistence type="predicted"/>
<sequence>MVETHYGSTFEGEWIDDGVEHGHGIETFIDGSCYCGMYILGDRHGQGTMTEADGTRFDGIWYKNILFIDDVNISFLINTIKLSKKVYNDVSLLSQRLQIVINLKAFIFDRIEAVCHRPGTLSTTLETILKCASPQYINSFVNDFVRFEPERWNILILAARNGFYNVVEILLKKFNVNIEIEGCVDYDSIFINGATALWCAAASGHLNIAELLVRYGADVNHHTRTNSGPLRAACFDGKYKIVKFLTEHGANVNLKKVDGTTNLILSVYYGHLNVVDLLLKAGADPNITDYTGCLALHYACEQGHLDIVKLLLDDESRRTQNACGHTPLMTAAMHSQPLIVEYLVSHCSYVEYIEALEILAASYCNDGVDDFEQTYKFLLKAMQLRYADPLAPVVKPILPVIAAYNDRAECQTIDQLENIRYDTEALRIETLLIRERILGVHSNALHYSIRHRGETYRDAKKFDQCLKLWLRACELKQITVKKSLEKDMKCFESLFMDMLAQQIKISTDILAQVLNIIIEEVQRNRQRIKGCLIDKEKKQQEDEYESNCYTSLYMVAVIAKVHKAKVNIRRRRIPCLAATVIGIGGCRVAVSLARYRSCIGVSLFFTK</sequence>
<dbReference type="EMBL" id="CAJOBC010082713">
    <property type="protein sequence ID" value="CAF4290863.1"/>
    <property type="molecule type" value="Genomic_DNA"/>
</dbReference>
<dbReference type="SUPFAM" id="SSF82185">
    <property type="entry name" value="Histone H3 K4-specific methyltransferase SET7/9 N-terminal domain"/>
    <property type="match status" value="1"/>
</dbReference>
<evidence type="ECO:0000313" key="4">
    <source>
        <dbReference type="EMBL" id="CAF1396671.1"/>
    </source>
</evidence>
<gene>
    <name evidence="4" type="ORF">GPM918_LOCUS33064</name>
    <name evidence="5" type="ORF">SRO942_LOCUS33741</name>
</gene>
<reference evidence="4" key="1">
    <citation type="submission" date="2021-02" db="EMBL/GenBank/DDBJ databases">
        <authorList>
            <person name="Nowell W R."/>
        </authorList>
    </citation>
    <scope>NUCLEOTIDE SEQUENCE</scope>
</reference>
<keyword evidence="2 3" id="KW-0040">ANK repeat</keyword>
<name>A0A815KJU1_9BILA</name>
<dbReference type="PROSITE" id="PS50297">
    <property type="entry name" value="ANK_REP_REGION"/>
    <property type="match status" value="4"/>
</dbReference>
<evidence type="ECO:0000256" key="3">
    <source>
        <dbReference type="PROSITE-ProRule" id="PRU00023"/>
    </source>
</evidence>
<feature type="repeat" description="ANK" evidence="3">
    <location>
        <begin position="192"/>
        <end position="224"/>
    </location>
</feature>
<protein>
    <submittedName>
        <fullName evidence="4">Uncharacterized protein</fullName>
    </submittedName>
</protein>
<dbReference type="InterPro" id="IPR036770">
    <property type="entry name" value="Ankyrin_rpt-contain_sf"/>
</dbReference>
<dbReference type="Pfam" id="PF12796">
    <property type="entry name" value="Ank_2"/>
    <property type="match status" value="3"/>
</dbReference>
<dbReference type="SUPFAM" id="SSF48403">
    <property type="entry name" value="Ankyrin repeat"/>
    <property type="match status" value="1"/>
</dbReference>
<dbReference type="PANTHER" id="PTHR24126">
    <property type="entry name" value="ANKYRIN REPEAT, PH AND SEC7 DOMAIN CONTAINING PROTEIN SECG-RELATED"/>
    <property type="match status" value="1"/>
</dbReference>
<evidence type="ECO:0000313" key="6">
    <source>
        <dbReference type="Proteomes" id="UP000663829"/>
    </source>
</evidence>
<evidence type="ECO:0000256" key="2">
    <source>
        <dbReference type="ARBA" id="ARBA00023043"/>
    </source>
</evidence>
<feature type="repeat" description="ANK" evidence="3">
    <location>
        <begin position="258"/>
        <end position="290"/>
    </location>
</feature>
<dbReference type="InterPro" id="IPR003409">
    <property type="entry name" value="MORN"/>
</dbReference>
<dbReference type="SMART" id="SM00248">
    <property type="entry name" value="ANK"/>
    <property type="match status" value="6"/>
</dbReference>
<dbReference type="InterPro" id="IPR002110">
    <property type="entry name" value="Ankyrin_rpt"/>
</dbReference>
<dbReference type="PRINTS" id="PR01415">
    <property type="entry name" value="ANKYRIN"/>
</dbReference>
<keyword evidence="1" id="KW-0677">Repeat</keyword>
<dbReference type="EMBL" id="CAJNOQ010017298">
    <property type="protein sequence ID" value="CAF1396671.1"/>
    <property type="molecule type" value="Genomic_DNA"/>
</dbReference>
<comment type="caution">
    <text evidence="4">The sequence shown here is derived from an EMBL/GenBank/DDBJ whole genome shotgun (WGS) entry which is preliminary data.</text>
</comment>
<dbReference type="PROSITE" id="PS50088">
    <property type="entry name" value="ANK_REPEAT"/>
    <property type="match status" value="4"/>
</dbReference>
<dbReference type="Gene3D" id="2.20.110.10">
    <property type="entry name" value="Histone H3 K4-specific methyltransferase SET7/9 N-terminal domain"/>
    <property type="match status" value="1"/>
</dbReference>
<evidence type="ECO:0000313" key="5">
    <source>
        <dbReference type="EMBL" id="CAF4290863.1"/>
    </source>
</evidence>
<dbReference type="Proteomes" id="UP000663829">
    <property type="component" value="Unassembled WGS sequence"/>
</dbReference>
<feature type="repeat" description="ANK" evidence="3">
    <location>
        <begin position="291"/>
        <end position="313"/>
    </location>
</feature>
<dbReference type="AlphaFoldDB" id="A0A815KJU1"/>